<evidence type="ECO:0000313" key="3">
    <source>
        <dbReference type="Proteomes" id="UP000199400"/>
    </source>
</evidence>
<gene>
    <name evidence="2" type="ORF">SAMN02745121_03951</name>
</gene>
<dbReference type="Proteomes" id="UP000199400">
    <property type="component" value="Unassembled WGS sequence"/>
</dbReference>
<feature type="compositionally biased region" description="Low complexity" evidence="1">
    <location>
        <begin position="34"/>
        <end position="48"/>
    </location>
</feature>
<keyword evidence="3" id="KW-1185">Reference proteome</keyword>
<name>A0A1I1ZTH4_9BACT</name>
<dbReference type="EMBL" id="FOMX01000012">
    <property type="protein sequence ID" value="SFE34917.1"/>
    <property type="molecule type" value="Genomic_DNA"/>
</dbReference>
<organism evidence="2 3">
    <name type="scientific">Nannocystis exedens</name>
    <dbReference type="NCBI Taxonomy" id="54"/>
    <lineage>
        <taxon>Bacteria</taxon>
        <taxon>Pseudomonadati</taxon>
        <taxon>Myxococcota</taxon>
        <taxon>Polyangia</taxon>
        <taxon>Nannocystales</taxon>
        <taxon>Nannocystaceae</taxon>
        <taxon>Nannocystis</taxon>
    </lineage>
</organism>
<accession>A0A1I1ZTH4</accession>
<dbReference type="AlphaFoldDB" id="A0A1I1ZTH4"/>
<evidence type="ECO:0000313" key="2">
    <source>
        <dbReference type="EMBL" id="SFE34917.1"/>
    </source>
</evidence>
<protein>
    <submittedName>
        <fullName evidence="2">Uncharacterized protein</fullName>
    </submittedName>
</protein>
<proteinExistence type="predicted"/>
<reference evidence="3" key="1">
    <citation type="submission" date="2016-10" db="EMBL/GenBank/DDBJ databases">
        <authorList>
            <person name="Varghese N."/>
            <person name="Submissions S."/>
        </authorList>
    </citation>
    <scope>NUCLEOTIDE SEQUENCE [LARGE SCALE GENOMIC DNA]</scope>
    <source>
        <strain evidence="3">ATCC 25963</strain>
    </source>
</reference>
<evidence type="ECO:0000256" key="1">
    <source>
        <dbReference type="SAM" id="MobiDB-lite"/>
    </source>
</evidence>
<dbReference type="STRING" id="54.SAMN02745121_03951"/>
<sequence>MRRLALGAGGSGSPPALDLPVPVSERAERLSGQAAREPAGARGAPRGPLQGQPEVDSPEHSCSTHVGTPSRSWQVPSHAAASRSQSGSAMHGPNRTLPPMSSQ</sequence>
<feature type="region of interest" description="Disordered" evidence="1">
    <location>
        <begin position="1"/>
        <end position="103"/>
    </location>
</feature>
<feature type="compositionally biased region" description="Polar residues" evidence="1">
    <location>
        <begin position="60"/>
        <end position="75"/>
    </location>
</feature>